<accession>A0A0K0GH23</accession>
<gene>
    <name evidence="1" type="ordered locus">PXO_04202</name>
</gene>
<name>A0A0K0GH23_XANOP</name>
<reference evidence="1 2" key="1">
    <citation type="journal article" date="2008" name="BMC Genomics">
        <title>Genome sequence and rapid evolution of the rice pathogen Xanthomonas oryzae pv. oryzae PXO99A.</title>
        <authorList>
            <person name="Salzberg S.L."/>
            <person name="Sommer D.D."/>
            <person name="Schatz M.C."/>
            <person name="Phillippy A.M."/>
            <person name="Rabinowicz P.D."/>
            <person name="Tsuge S."/>
            <person name="Furutani A."/>
            <person name="Ochiai H."/>
            <person name="Delcher A.L."/>
            <person name="Kelley D."/>
            <person name="Madupu R."/>
            <person name="Puiu D."/>
            <person name="Radune D."/>
            <person name="Shumway M."/>
            <person name="Trapnell C."/>
            <person name="Aparna G."/>
            <person name="Jha G."/>
            <person name="Pandey A."/>
            <person name="Patil P.B."/>
            <person name="Ishihara H."/>
            <person name="Meyer D.F."/>
            <person name="Szurek B."/>
            <person name="Verdier V."/>
            <person name="Koebnik R."/>
            <person name="Dow J.M."/>
            <person name="Ryan R.P."/>
            <person name="Hirata H."/>
            <person name="Tsuyumu S."/>
            <person name="Won Lee S."/>
            <person name="Seo Y.S."/>
            <person name="Sriariyanum M."/>
            <person name="Ronald P.C."/>
            <person name="Sonti R.V."/>
            <person name="Van Sluys M.A."/>
            <person name="Leach J.E."/>
            <person name="White F.F."/>
            <person name="Bogdanove A.J."/>
        </authorList>
    </citation>
    <scope>NUCLEOTIDE SEQUENCE [LARGE SCALE GENOMIC DNA]</scope>
    <source>
        <strain evidence="1 2">PXO99A</strain>
    </source>
</reference>
<sequence length="79" mass="9459">MLKQAIGHRTPHRIKHEVDPFAACQFCSWHEIGVSGEQDDLVHLMLESQRRYVDTYPHIHTFLPHCRQKIILQEIFDFY</sequence>
<dbReference type="EMBL" id="CP000967">
    <property type="protein sequence ID" value="ACD57447.1"/>
    <property type="molecule type" value="Genomic_DNA"/>
</dbReference>
<evidence type="ECO:0000313" key="1">
    <source>
        <dbReference type="EMBL" id="ACD57447.1"/>
    </source>
</evidence>
<dbReference type="Proteomes" id="UP000001740">
    <property type="component" value="Chromosome"/>
</dbReference>
<dbReference type="KEGG" id="xop:PXO_04202"/>
<proteinExistence type="predicted"/>
<dbReference type="HOGENOM" id="CLU_2605215_0_0_6"/>
<protein>
    <submittedName>
        <fullName evidence="1">Uncharacterized protein</fullName>
    </submittedName>
</protein>
<evidence type="ECO:0000313" key="2">
    <source>
        <dbReference type="Proteomes" id="UP000001740"/>
    </source>
</evidence>
<dbReference type="AlphaFoldDB" id="A0A0K0GH23"/>
<organism evidence="1 2">
    <name type="scientific">Xanthomonas oryzae pv. oryzae (strain PXO99A)</name>
    <dbReference type="NCBI Taxonomy" id="360094"/>
    <lineage>
        <taxon>Bacteria</taxon>
        <taxon>Pseudomonadati</taxon>
        <taxon>Pseudomonadota</taxon>
        <taxon>Gammaproteobacteria</taxon>
        <taxon>Lysobacterales</taxon>
        <taxon>Lysobacteraceae</taxon>
        <taxon>Xanthomonas</taxon>
    </lineage>
</organism>